<evidence type="ECO:0000259" key="2">
    <source>
        <dbReference type="PROSITE" id="PS50995"/>
    </source>
</evidence>
<accession>K8PG82</accession>
<dbReference type="InterPro" id="IPR036388">
    <property type="entry name" value="WH-like_DNA-bd_sf"/>
</dbReference>
<dbReference type="HOGENOM" id="CLU_120477_0_0_5"/>
<dbReference type="AlphaFoldDB" id="K8PG82"/>
<feature type="region of interest" description="Disordered" evidence="1">
    <location>
        <begin position="1"/>
        <end position="48"/>
    </location>
</feature>
<evidence type="ECO:0000313" key="3">
    <source>
        <dbReference type="EMBL" id="EKS38580.1"/>
    </source>
</evidence>
<feature type="domain" description="HTH marR-type" evidence="2">
    <location>
        <begin position="51"/>
        <end position="186"/>
    </location>
</feature>
<dbReference type="EMBL" id="AGWX01000003">
    <property type="protein sequence ID" value="EKS38580.1"/>
    <property type="molecule type" value="Genomic_DNA"/>
</dbReference>
<evidence type="ECO:0000313" key="4">
    <source>
        <dbReference type="Proteomes" id="UP000001096"/>
    </source>
</evidence>
<evidence type="ECO:0000256" key="1">
    <source>
        <dbReference type="SAM" id="MobiDB-lite"/>
    </source>
</evidence>
<reference evidence="3 4" key="1">
    <citation type="submission" date="2012-04" db="EMBL/GenBank/DDBJ databases">
        <title>The Genome Sequence of Afipia broomeae ATCC 49717.</title>
        <authorList>
            <consortium name="The Broad Institute Genome Sequencing Platform"/>
            <person name="Earl A."/>
            <person name="Ward D."/>
            <person name="Feldgarden M."/>
            <person name="Gevers D."/>
            <person name="Huys G."/>
            <person name="Walker B."/>
            <person name="Young S.K."/>
            <person name="Zeng Q."/>
            <person name="Gargeya S."/>
            <person name="Fitzgerald M."/>
            <person name="Haas B."/>
            <person name="Abouelleil A."/>
            <person name="Alvarado L."/>
            <person name="Arachchi H.M."/>
            <person name="Berlin A."/>
            <person name="Chapman S.B."/>
            <person name="Goldberg J."/>
            <person name="Griggs A."/>
            <person name="Gujja S."/>
            <person name="Hansen M."/>
            <person name="Howarth C."/>
            <person name="Imamovic A."/>
            <person name="Larimer J."/>
            <person name="McCowen C."/>
            <person name="Montmayeur A."/>
            <person name="Murphy C."/>
            <person name="Neiman D."/>
            <person name="Pearson M."/>
            <person name="Priest M."/>
            <person name="Roberts A."/>
            <person name="Saif S."/>
            <person name="Shea T."/>
            <person name="Sisk P."/>
            <person name="Sykes S."/>
            <person name="Wortman J."/>
            <person name="Nusbaum C."/>
            <person name="Birren B."/>
        </authorList>
    </citation>
    <scope>NUCLEOTIDE SEQUENCE [LARGE SCALE GENOMIC DNA]</scope>
    <source>
        <strain evidence="3 4">ATCC 49717</strain>
    </source>
</reference>
<name>K8PG82_9BRAD</name>
<dbReference type="PROSITE" id="PS50995">
    <property type="entry name" value="HTH_MARR_2"/>
    <property type="match status" value="1"/>
</dbReference>
<protein>
    <recommendedName>
        <fullName evidence="2">HTH marR-type domain-containing protein</fullName>
    </recommendedName>
</protein>
<dbReference type="InterPro" id="IPR036390">
    <property type="entry name" value="WH_DNA-bd_sf"/>
</dbReference>
<dbReference type="Gene3D" id="1.10.10.10">
    <property type="entry name" value="Winged helix-like DNA-binding domain superfamily/Winged helix DNA-binding domain"/>
    <property type="match status" value="1"/>
</dbReference>
<proteinExistence type="predicted"/>
<organism evidence="3 4">
    <name type="scientific">Afipia broomeae ATCC 49717</name>
    <dbReference type="NCBI Taxonomy" id="883078"/>
    <lineage>
        <taxon>Bacteria</taxon>
        <taxon>Pseudomonadati</taxon>
        <taxon>Pseudomonadota</taxon>
        <taxon>Alphaproteobacteria</taxon>
        <taxon>Hyphomicrobiales</taxon>
        <taxon>Nitrobacteraceae</taxon>
        <taxon>Afipia</taxon>
    </lineage>
</organism>
<dbReference type="InterPro" id="IPR039422">
    <property type="entry name" value="MarR/SlyA-like"/>
</dbReference>
<feature type="compositionally biased region" description="Basic and acidic residues" evidence="1">
    <location>
        <begin position="19"/>
        <end position="31"/>
    </location>
</feature>
<dbReference type="Proteomes" id="UP000001096">
    <property type="component" value="Unassembled WGS sequence"/>
</dbReference>
<comment type="caution">
    <text evidence="3">The sequence shown here is derived from an EMBL/GenBank/DDBJ whole genome shotgun (WGS) entry which is preliminary data.</text>
</comment>
<dbReference type="PANTHER" id="PTHR33164:SF101">
    <property type="entry name" value="TRANSCRIPTIONAL REPRESSOR MPRA"/>
    <property type="match status" value="1"/>
</dbReference>
<dbReference type="GO" id="GO:0003700">
    <property type="term" value="F:DNA-binding transcription factor activity"/>
    <property type="evidence" value="ECO:0007669"/>
    <property type="project" value="InterPro"/>
</dbReference>
<gene>
    <name evidence="3" type="ORF">HMPREF9695_02420</name>
</gene>
<sequence length="199" mass="22147">MIGRTDKPAHRARTGASARSDRGHFVKKAERALNVPSRSRRKDPSEGDDVTHRLVWDISAVSVYTMRIAELLGKRIGVSGPQWMILMAIEELSDGSGLSVKTVAALLHVDSSFVSVQSKMLEKRDLIRRSRCMEDRRIMLLSLTDKATRRLTPLIPTRARLQGSIRGDLDGSALLQLSNMLSALRDRMRKETALVATGE</sequence>
<dbReference type="SMART" id="SM00347">
    <property type="entry name" value="HTH_MARR"/>
    <property type="match status" value="1"/>
</dbReference>
<dbReference type="SUPFAM" id="SSF46785">
    <property type="entry name" value="Winged helix' DNA-binding domain"/>
    <property type="match status" value="1"/>
</dbReference>
<dbReference type="InterPro" id="IPR000835">
    <property type="entry name" value="HTH_MarR-typ"/>
</dbReference>
<dbReference type="Pfam" id="PF01047">
    <property type="entry name" value="MarR"/>
    <property type="match status" value="1"/>
</dbReference>
<dbReference type="PANTHER" id="PTHR33164">
    <property type="entry name" value="TRANSCRIPTIONAL REGULATOR, MARR FAMILY"/>
    <property type="match status" value="1"/>
</dbReference>
<dbReference type="GO" id="GO:0006950">
    <property type="term" value="P:response to stress"/>
    <property type="evidence" value="ECO:0007669"/>
    <property type="project" value="TreeGrafter"/>
</dbReference>
<keyword evidence="4" id="KW-1185">Reference proteome</keyword>
<dbReference type="eggNOG" id="COG1846">
    <property type="taxonomic scope" value="Bacteria"/>
</dbReference>